<feature type="region of interest" description="Disordered" evidence="1">
    <location>
        <begin position="1"/>
        <end position="20"/>
    </location>
</feature>
<proteinExistence type="predicted"/>
<dbReference type="EMBL" id="GGEC01064869">
    <property type="protein sequence ID" value="MBX45353.1"/>
    <property type="molecule type" value="Transcribed_RNA"/>
</dbReference>
<feature type="compositionally biased region" description="Polar residues" evidence="1">
    <location>
        <begin position="1"/>
        <end position="13"/>
    </location>
</feature>
<accession>A0A2P2NSB1</accession>
<sequence>MNKGYCTNTSLFKNKQRDRK</sequence>
<organism evidence="2">
    <name type="scientific">Rhizophora mucronata</name>
    <name type="common">Asiatic mangrove</name>
    <dbReference type="NCBI Taxonomy" id="61149"/>
    <lineage>
        <taxon>Eukaryota</taxon>
        <taxon>Viridiplantae</taxon>
        <taxon>Streptophyta</taxon>
        <taxon>Embryophyta</taxon>
        <taxon>Tracheophyta</taxon>
        <taxon>Spermatophyta</taxon>
        <taxon>Magnoliopsida</taxon>
        <taxon>eudicotyledons</taxon>
        <taxon>Gunneridae</taxon>
        <taxon>Pentapetalae</taxon>
        <taxon>rosids</taxon>
        <taxon>fabids</taxon>
        <taxon>Malpighiales</taxon>
        <taxon>Rhizophoraceae</taxon>
        <taxon>Rhizophora</taxon>
    </lineage>
</organism>
<evidence type="ECO:0000256" key="1">
    <source>
        <dbReference type="SAM" id="MobiDB-lite"/>
    </source>
</evidence>
<dbReference type="AlphaFoldDB" id="A0A2P2NSB1"/>
<name>A0A2P2NSB1_RHIMU</name>
<protein>
    <submittedName>
        <fullName evidence="2">Uncharacterized protein</fullName>
    </submittedName>
</protein>
<reference evidence="2" key="1">
    <citation type="submission" date="2018-02" db="EMBL/GenBank/DDBJ databases">
        <title>Rhizophora mucronata_Transcriptome.</title>
        <authorList>
            <person name="Meera S.P."/>
            <person name="Sreeshan A."/>
            <person name="Augustine A."/>
        </authorList>
    </citation>
    <scope>NUCLEOTIDE SEQUENCE</scope>
    <source>
        <tissue evidence="2">Leaf</tissue>
    </source>
</reference>
<evidence type="ECO:0000313" key="2">
    <source>
        <dbReference type="EMBL" id="MBX45353.1"/>
    </source>
</evidence>